<dbReference type="Pfam" id="PF07811">
    <property type="entry name" value="TadE"/>
    <property type="match status" value="1"/>
</dbReference>
<proteinExistence type="predicted"/>
<evidence type="ECO:0000313" key="3">
    <source>
        <dbReference type="EMBL" id="KCZ56780.1"/>
    </source>
</evidence>
<dbReference type="RefSeq" id="WP_081812237.1">
    <property type="nucleotide sequence ID" value="NZ_AWFG01000041.1"/>
</dbReference>
<accession>A0A062UKZ2</accession>
<comment type="caution">
    <text evidence="3">The sequence shown here is derived from an EMBL/GenBank/DDBJ whole genome shotgun (WGS) entry which is preliminary data.</text>
</comment>
<dbReference type="OrthoDB" id="7990385at2"/>
<organism evidence="3 4">
    <name type="scientific">Hyphomonas chukchiensis</name>
    <dbReference type="NCBI Taxonomy" id="1280947"/>
    <lineage>
        <taxon>Bacteria</taxon>
        <taxon>Pseudomonadati</taxon>
        <taxon>Pseudomonadota</taxon>
        <taxon>Alphaproteobacteria</taxon>
        <taxon>Hyphomonadales</taxon>
        <taxon>Hyphomonadaceae</taxon>
        <taxon>Hyphomonas</taxon>
    </lineage>
</organism>
<evidence type="ECO:0000259" key="2">
    <source>
        <dbReference type="Pfam" id="PF07811"/>
    </source>
</evidence>
<keyword evidence="1" id="KW-1133">Transmembrane helix</keyword>
<dbReference type="Proteomes" id="UP000027190">
    <property type="component" value="Unassembled WGS sequence"/>
</dbReference>
<gene>
    <name evidence="3" type="ORF">HY30_06585</name>
</gene>
<keyword evidence="4" id="KW-1185">Reference proteome</keyword>
<feature type="transmembrane region" description="Helical" evidence="1">
    <location>
        <begin position="32"/>
        <end position="55"/>
    </location>
</feature>
<dbReference type="STRING" id="1280947.HY30_06585"/>
<dbReference type="InterPro" id="IPR012495">
    <property type="entry name" value="TadE-like_dom"/>
</dbReference>
<reference evidence="3 4" key="1">
    <citation type="journal article" date="2014" name="Antonie Van Leeuwenhoek">
        <title>Hyphomonas beringensis sp. nov. and Hyphomonas chukchiensis sp. nov., isolated from surface seawater of the Bering Sea and Chukchi Sea.</title>
        <authorList>
            <person name="Li C."/>
            <person name="Lai Q."/>
            <person name="Li G."/>
            <person name="Dong C."/>
            <person name="Wang J."/>
            <person name="Liao Y."/>
            <person name="Shao Z."/>
        </authorList>
    </citation>
    <scope>NUCLEOTIDE SEQUENCE [LARGE SCALE GENOMIC DNA]</scope>
    <source>
        <strain evidence="3 4">BH-BN04-4</strain>
    </source>
</reference>
<keyword evidence="1" id="KW-0472">Membrane</keyword>
<dbReference type="eggNOG" id="COG4961">
    <property type="taxonomic scope" value="Bacteria"/>
</dbReference>
<keyword evidence="1" id="KW-0812">Transmembrane</keyword>
<name>A0A062UKZ2_9PROT</name>
<dbReference type="AlphaFoldDB" id="A0A062UKZ2"/>
<dbReference type="PATRIC" id="fig|1280947.3.peg.2667"/>
<evidence type="ECO:0000256" key="1">
    <source>
        <dbReference type="SAM" id="Phobius"/>
    </source>
</evidence>
<protein>
    <recommendedName>
        <fullName evidence="2">TadE-like domain-containing protein</fullName>
    </recommendedName>
</protein>
<evidence type="ECO:0000313" key="4">
    <source>
        <dbReference type="Proteomes" id="UP000027190"/>
    </source>
</evidence>
<sequence>MFYTGLGIITPRIMRTWQAYAKDRRGLAAVEFAMVAAPFFLLIFGLLEICVLFVVSTIMEHAVAEASRQIRTGQAQENGFNEQNFRTSVCDRFMGILDCDAKLHIDVKALNGFSAANIDMPLDEDGEFDADGFGYDPGGPNDIVAVRIFYEWSLMTPVMSAPLANMAGSKFLVQANAVFRNEPFGD</sequence>
<feature type="domain" description="TadE-like" evidence="2">
    <location>
        <begin position="26"/>
        <end position="68"/>
    </location>
</feature>
<dbReference type="EMBL" id="AWFG01000041">
    <property type="protein sequence ID" value="KCZ56780.1"/>
    <property type="molecule type" value="Genomic_DNA"/>
</dbReference>